<dbReference type="RefSeq" id="WP_087332212.1">
    <property type="nucleotide sequence ID" value="NZ_DAWEHH010000011.1"/>
</dbReference>
<organism evidence="1 2">
    <name type="scientific">Bacteroides uniformis</name>
    <dbReference type="NCBI Taxonomy" id="820"/>
    <lineage>
        <taxon>Bacteria</taxon>
        <taxon>Pseudomonadati</taxon>
        <taxon>Bacteroidota</taxon>
        <taxon>Bacteroidia</taxon>
        <taxon>Bacteroidales</taxon>
        <taxon>Bacteroidaceae</taxon>
        <taxon>Bacteroides</taxon>
    </lineage>
</organism>
<evidence type="ECO:0000313" key="2">
    <source>
        <dbReference type="Proteomes" id="UP000196329"/>
    </source>
</evidence>
<name>A0A1Y3V9V4_BACUN</name>
<comment type="caution">
    <text evidence="1">The sequence shown here is derived from an EMBL/GenBank/DDBJ whole genome shotgun (WGS) entry which is preliminary data.</text>
</comment>
<reference evidence="2" key="1">
    <citation type="submission" date="2017-04" db="EMBL/GenBank/DDBJ databases">
        <title>Function of individual gut microbiota members based on whole genome sequencing of pure cultures obtained from chicken caecum.</title>
        <authorList>
            <person name="Medvecky M."/>
            <person name="Cejkova D."/>
            <person name="Polansky O."/>
            <person name="Karasova D."/>
            <person name="Kubasova T."/>
            <person name="Cizek A."/>
            <person name="Rychlik I."/>
        </authorList>
    </citation>
    <scope>NUCLEOTIDE SEQUENCE [LARGE SCALE GENOMIC DNA]</scope>
    <source>
        <strain evidence="2">An67</strain>
    </source>
</reference>
<dbReference type="AlphaFoldDB" id="A0A1Y3V9V4"/>
<dbReference type="EMBL" id="NFHS01000002">
    <property type="protein sequence ID" value="OUN56138.1"/>
    <property type="molecule type" value="Genomic_DNA"/>
</dbReference>
<sequence length="213" mass="25736">MDIDKLTEKERDALLIKLSAKKKQDAINRKRNYQKARARFITSVERRLRKYVKDGQAFKEWLRVEAETYYNMLKDYGELKRDEQLGFTVNSETFRIQVKGNRVKRFDERADIAVKRLMDYLDSWIRESGNGEGNPLYKLAMSLLQRNEYGDLDYKSISRLYELEDDFNDPEYSEIMQLFRESNTVEGNVIRFYFEERDELNRWKRIEPSFNQM</sequence>
<dbReference type="Proteomes" id="UP000196329">
    <property type="component" value="Unassembled WGS sequence"/>
</dbReference>
<protein>
    <submittedName>
        <fullName evidence="1">DUF3164 domain-containing protein</fullName>
    </submittedName>
</protein>
<gene>
    <name evidence="1" type="ORF">B5G17_04200</name>
</gene>
<accession>A0A1Y3V9V4</accession>
<proteinExistence type="predicted"/>
<evidence type="ECO:0000313" key="1">
    <source>
        <dbReference type="EMBL" id="OUN56138.1"/>
    </source>
</evidence>